<dbReference type="GeneTree" id="ENSGT00390000013678"/>
<feature type="coiled-coil region" evidence="1">
    <location>
        <begin position="161"/>
        <end position="188"/>
    </location>
</feature>
<reference evidence="3 4" key="1">
    <citation type="submission" date="2021-04" db="EMBL/GenBank/DDBJ databases">
        <authorList>
            <consortium name="Wellcome Sanger Institute Data Sharing"/>
        </authorList>
    </citation>
    <scope>NUCLEOTIDE SEQUENCE [LARGE SCALE GENOMIC DNA]</scope>
</reference>
<keyword evidence="4" id="KW-1185">Reference proteome</keyword>
<dbReference type="Proteomes" id="UP000265040">
    <property type="component" value="Chromosome 19"/>
</dbReference>
<evidence type="ECO:0000256" key="1">
    <source>
        <dbReference type="SAM" id="Coils"/>
    </source>
</evidence>
<reference evidence="3" key="3">
    <citation type="submission" date="2025-09" db="UniProtKB">
        <authorList>
            <consortium name="Ensembl"/>
        </authorList>
    </citation>
    <scope>IDENTIFICATION</scope>
</reference>
<evidence type="ECO:0000256" key="2">
    <source>
        <dbReference type="SAM" id="MobiDB-lite"/>
    </source>
</evidence>
<gene>
    <name evidence="3" type="primary">CCDC78</name>
</gene>
<feature type="compositionally biased region" description="Basic and acidic residues" evidence="2">
    <location>
        <begin position="1"/>
        <end position="10"/>
    </location>
</feature>
<accession>A0AAQ6IBJ7</accession>
<evidence type="ECO:0008006" key="5">
    <source>
        <dbReference type="Google" id="ProtNLM"/>
    </source>
</evidence>
<evidence type="ECO:0000313" key="3">
    <source>
        <dbReference type="Ensembl" id="ENSATEP00000074280.1"/>
    </source>
</evidence>
<dbReference type="PANTHER" id="PTHR22106:SF5">
    <property type="entry name" value="COILED-COIL DOMAIN-CONTAINING PROTEIN 78"/>
    <property type="match status" value="1"/>
</dbReference>
<sequence length="251" mass="28922">MGKEHQENKRVIHNSQQKVSEKSAALMCAQSQVKEVEEENSQLQLHVKKLNEEYRSRLVCYLQDLAEYIDGHNKTPPEGTKLRAFVDSMLQDVKSSYRVREEQLSSAARSYKKRLQKITKTHHALLIAYRVQREQILATPDGGLDPGPPEAHFSLDTSELRDEIEKELQHLRQDKARLEGQLQVARQQVGLEKERVLLLTRATVAEAQVLELQDYIDNHLGRYKQEITHLRRLHGIEDAAGRSQSDQSSFH</sequence>
<proteinExistence type="predicted"/>
<organism evidence="3 4">
    <name type="scientific">Anabas testudineus</name>
    <name type="common">Climbing perch</name>
    <name type="synonym">Anthias testudineus</name>
    <dbReference type="NCBI Taxonomy" id="64144"/>
    <lineage>
        <taxon>Eukaryota</taxon>
        <taxon>Metazoa</taxon>
        <taxon>Chordata</taxon>
        <taxon>Craniata</taxon>
        <taxon>Vertebrata</taxon>
        <taxon>Euteleostomi</taxon>
        <taxon>Actinopterygii</taxon>
        <taxon>Neopterygii</taxon>
        <taxon>Teleostei</taxon>
        <taxon>Neoteleostei</taxon>
        <taxon>Acanthomorphata</taxon>
        <taxon>Anabantaria</taxon>
        <taxon>Anabantiformes</taxon>
        <taxon>Anabantoidei</taxon>
        <taxon>Anabantidae</taxon>
        <taxon>Anabas</taxon>
    </lineage>
</organism>
<evidence type="ECO:0000313" key="4">
    <source>
        <dbReference type="Proteomes" id="UP000265040"/>
    </source>
</evidence>
<feature type="region of interest" description="Disordered" evidence="2">
    <location>
        <begin position="1"/>
        <end position="23"/>
    </location>
</feature>
<reference evidence="3" key="2">
    <citation type="submission" date="2025-08" db="UniProtKB">
        <authorList>
            <consortium name="Ensembl"/>
        </authorList>
    </citation>
    <scope>IDENTIFICATION</scope>
</reference>
<dbReference type="InterPro" id="IPR039873">
    <property type="entry name" value="CCDC78"/>
</dbReference>
<protein>
    <recommendedName>
        <fullName evidence="5">Coiled-coil domain containing 78</fullName>
    </recommendedName>
</protein>
<dbReference type="PANTHER" id="PTHR22106">
    <property type="entry name" value="COILED-COIL DOMAIN-CONTAINING PROTEIN 78"/>
    <property type="match status" value="1"/>
</dbReference>
<keyword evidence="1" id="KW-0175">Coiled coil</keyword>
<name>A0AAQ6IBJ7_ANATE</name>
<dbReference type="GO" id="GO:0005737">
    <property type="term" value="C:cytoplasm"/>
    <property type="evidence" value="ECO:0007669"/>
    <property type="project" value="TreeGrafter"/>
</dbReference>
<dbReference type="AlphaFoldDB" id="A0AAQ6IBJ7"/>
<dbReference type="Ensembl" id="ENSATET00000080251.1">
    <property type="protein sequence ID" value="ENSATEP00000074280.1"/>
    <property type="gene ID" value="ENSATEG00000033651.1"/>
</dbReference>